<dbReference type="EMBL" id="BJCH01000012">
    <property type="protein sequence ID" value="GCL45833.1"/>
    <property type="molecule type" value="Genomic_DNA"/>
</dbReference>
<dbReference type="Gene3D" id="3.40.50.300">
    <property type="entry name" value="P-loop containing nucleotide triphosphate hydrolases"/>
    <property type="match status" value="1"/>
</dbReference>
<name>A0A6H9FM40_MICAE</name>
<comment type="caution">
    <text evidence="1">The sequence shown here is derived from an EMBL/GenBank/DDBJ whole genome shotgun (WGS) entry which is preliminary data.</text>
</comment>
<evidence type="ECO:0008006" key="3">
    <source>
        <dbReference type="Google" id="ProtNLM"/>
    </source>
</evidence>
<protein>
    <recommendedName>
        <fullName evidence="3">Serine/threonine protein kinase</fullName>
    </recommendedName>
</protein>
<evidence type="ECO:0000313" key="2">
    <source>
        <dbReference type="Proteomes" id="UP000438874"/>
    </source>
</evidence>
<proteinExistence type="predicted"/>
<dbReference type="Proteomes" id="UP000438874">
    <property type="component" value="Unassembled WGS sequence"/>
</dbReference>
<sequence>MGNVGKNYGIDCFPVEEKSIGNSKPLEVQSLSSGQGKTIMEKPEKQRRRRGVILTSTGLEKLLTAKQEAEYRDNCGHRFTLEVLSEKTLLGVDTLMKVFACESGVDKQTLKHCFQAFNLTLENSDYYRPNLPETNSINPQLLAELPEGQVPLDSPLYINRNNLEQTCYQEILRGGSLIRINAPIKMGKTSLMARIINYAQQQQYHTLYFSFRLAESSIFQDLNHWLRWLCVSISRQLDLDNHLPQDWDDFLGGKINCKIYLEKHLLSHLDRPLVLAFDDLEYLLPYPQLREEFFSILHLWHEEGKNKPLWQKLRLIVAYSPAQELDKTSDTYQSPFSLGLPIELPNFTSAQVRELSQRQGLDQNFDCEKLRIFLGGNPYLIRLACYHLARGNCTLESILATSIGEESNIFADHLKLLLSHLQYLKGNLAAIFAKVVMAEKDIEIDLMAAFHLESLGLIHRQGKFCRVSCPLYRQYFGEYFQQLSVFLPRKTPILAKKITLAHFDTSEKSRYAM</sequence>
<organism evidence="1 2">
    <name type="scientific">Microcystis aeruginosa NIES-3787</name>
    <dbReference type="NCBI Taxonomy" id="2517782"/>
    <lineage>
        <taxon>Bacteria</taxon>
        <taxon>Bacillati</taxon>
        <taxon>Cyanobacteriota</taxon>
        <taxon>Cyanophyceae</taxon>
        <taxon>Oscillatoriophycideae</taxon>
        <taxon>Chroococcales</taxon>
        <taxon>Microcystaceae</taxon>
        <taxon>Microcystis</taxon>
    </lineage>
</organism>
<gene>
    <name evidence="1" type="ORF">NIES3787_15200</name>
</gene>
<dbReference type="InterPro" id="IPR027417">
    <property type="entry name" value="P-loop_NTPase"/>
</dbReference>
<dbReference type="AlphaFoldDB" id="A0A6H9FM40"/>
<reference evidence="1 2" key="1">
    <citation type="submission" date="2019-02" db="EMBL/GenBank/DDBJ databases">
        <title>Draft genome sequence of Arthrospira platensis NIES-3787.</title>
        <authorList>
            <person name="Yamaguchi H."/>
            <person name="Suzuki S."/>
            <person name="Kawachi M."/>
        </authorList>
    </citation>
    <scope>NUCLEOTIDE SEQUENCE [LARGE SCALE GENOMIC DNA]</scope>
    <source>
        <strain evidence="1 2">NIES-3787</strain>
    </source>
</reference>
<dbReference type="SUPFAM" id="SSF52540">
    <property type="entry name" value="P-loop containing nucleoside triphosphate hydrolases"/>
    <property type="match status" value="1"/>
</dbReference>
<evidence type="ECO:0000313" key="1">
    <source>
        <dbReference type="EMBL" id="GCL45833.1"/>
    </source>
</evidence>
<accession>A0A6H9FM40</accession>
<dbReference type="Pfam" id="PF14516">
    <property type="entry name" value="AAA_35"/>
    <property type="match status" value="1"/>
</dbReference>